<evidence type="ECO:0000256" key="1">
    <source>
        <dbReference type="SAM" id="Phobius"/>
    </source>
</evidence>
<reference evidence="2" key="2">
    <citation type="journal article" date="2021" name="J Anim Sci Technol">
        <title>Complete genome sequence of Paenibacillus konkukensis sp. nov. SK3146 as a potential probiotic strain.</title>
        <authorList>
            <person name="Jung H.I."/>
            <person name="Park S."/>
            <person name="Niu K.M."/>
            <person name="Lee S.W."/>
            <person name="Kothari D."/>
            <person name="Yi K.J."/>
            <person name="Kim S.K."/>
        </authorList>
    </citation>
    <scope>NUCLEOTIDE SEQUENCE</scope>
    <source>
        <strain evidence="2">SK3146</strain>
    </source>
</reference>
<proteinExistence type="predicted"/>
<gene>
    <name evidence="2" type="ORF">SK3146_03069</name>
</gene>
<organism evidence="2 3">
    <name type="scientific">Paenibacillus konkukensis</name>
    <dbReference type="NCBI Taxonomy" id="2020716"/>
    <lineage>
        <taxon>Bacteria</taxon>
        <taxon>Bacillati</taxon>
        <taxon>Bacillota</taxon>
        <taxon>Bacilli</taxon>
        <taxon>Bacillales</taxon>
        <taxon>Paenibacillaceae</taxon>
        <taxon>Paenibacillus</taxon>
    </lineage>
</organism>
<keyword evidence="1" id="KW-1133">Transmembrane helix</keyword>
<accession>A0ABY4RN09</accession>
<feature type="transmembrane region" description="Helical" evidence="1">
    <location>
        <begin position="7"/>
        <end position="26"/>
    </location>
</feature>
<dbReference type="RefSeq" id="WP_249865837.1">
    <property type="nucleotide sequence ID" value="NZ_CP027059.1"/>
</dbReference>
<name>A0ABY4RN09_9BACL</name>
<protein>
    <submittedName>
        <fullName evidence="2">Uncharacterized protein</fullName>
    </submittedName>
</protein>
<dbReference type="EMBL" id="CP027059">
    <property type="protein sequence ID" value="UQZ83862.1"/>
    <property type="molecule type" value="Genomic_DNA"/>
</dbReference>
<feature type="transmembrane region" description="Helical" evidence="1">
    <location>
        <begin position="32"/>
        <end position="48"/>
    </location>
</feature>
<keyword evidence="1" id="KW-0812">Transmembrane</keyword>
<keyword evidence="1" id="KW-0472">Membrane</keyword>
<keyword evidence="3" id="KW-1185">Reference proteome</keyword>
<evidence type="ECO:0000313" key="3">
    <source>
        <dbReference type="Proteomes" id="UP001057134"/>
    </source>
</evidence>
<dbReference type="Proteomes" id="UP001057134">
    <property type="component" value="Chromosome"/>
</dbReference>
<evidence type="ECO:0000313" key="2">
    <source>
        <dbReference type="EMBL" id="UQZ83862.1"/>
    </source>
</evidence>
<sequence>MSKKTTWLFFVSIIAFAGLLGLAYLFQSDMCIFAASAMPIFIVLFLPDKKRYQYIRIRRDRKNISIFKQAGGEESLVVISFKPGFLRWNCSKLYFHLNDIAPEAKPGEAAAQASGAAASVLAYDLSGHRRKQGWIGINLRQLAQRTANLSYTTDEISRLVIRMQDLEETALSMVAPAAASPSKKKSISA</sequence>
<reference evidence="2" key="1">
    <citation type="submission" date="2018-02" db="EMBL/GenBank/DDBJ databases">
        <authorList>
            <person name="Kim S.-K."/>
            <person name="Jung H.-I."/>
            <person name="Lee S.-W."/>
        </authorList>
    </citation>
    <scope>NUCLEOTIDE SEQUENCE</scope>
    <source>
        <strain evidence="2">SK3146</strain>
    </source>
</reference>